<proteinExistence type="predicted"/>
<protein>
    <submittedName>
        <fullName evidence="1">Uncharacterized protein</fullName>
    </submittedName>
</protein>
<dbReference type="Proteomes" id="UP001194468">
    <property type="component" value="Unassembled WGS sequence"/>
</dbReference>
<feature type="non-terminal residue" evidence="1">
    <location>
        <position position="77"/>
    </location>
</feature>
<gene>
    <name evidence="1" type="ORF">L210DRAFT_803714</name>
</gene>
<accession>A0AAD4BZL4</accession>
<evidence type="ECO:0000313" key="2">
    <source>
        <dbReference type="Proteomes" id="UP001194468"/>
    </source>
</evidence>
<comment type="caution">
    <text evidence="1">The sequence shown here is derived from an EMBL/GenBank/DDBJ whole genome shotgun (WGS) entry which is preliminary data.</text>
</comment>
<feature type="non-terminal residue" evidence="1">
    <location>
        <position position="1"/>
    </location>
</feature>
<dbReference type="AlphaFoldDB" id="A0AAD4BZL4"/>
<reference evidence="1" key="2">
    <citation type="journal article" date="2020" name="Nat. Commun.">
        <title>Large-scale genome sequencing of mycorrhizal fungi provides insights into the early evolution of symbiotic traits.</title>
        <authorList>
            <person name="Miyauchi S."/>
            <person name="Kiss E."/>
            <person name="Kuo A."/>
            <person name="Drula E."/>
            <person name="Kohler A."/>
            <person name="Sanchez-Garcia M."/>
            <person name="Morin E."/>
            <person name="Andreopoulos B."/>
            <person name="Barry K.W."/>
            <person name="Bonito G."/>
            <person name="Buee M."/>
            <person name="Carver A."/>
            <person name="Chen C."/>
            <person name="Cichocki N."/>
            <person name="Clum A."/>
            <person name="Culley D."/>
            <person name="Crous P.W."/>
            <person name="Fauchery L."/>
            <person name="Girlanda M."/>
            <person name="Hayes R.D."/>
            <person name="Keri Z."/>
            <person name="LaButti K."/>
            <person name="Lipzen A."/>
            <person name="Lombard V."/>
            <person name="Magnuson J."/>
            <person name="Maillard F."/>
            <person name="Murat C."/>
            <person name="Nolan M."/>
            <person name="Ohm R.A."/>
            <person name="Pangilinan J."/>
            <person name="Pereira M.F."/>
            <person name="Perotto S."/>
            <person name="Peter M."/>
            <person name="Pfister S."/>
            <person name="Riley R."/>
            <person name="Sitrit Y."/>
            <person name="Stielow J.B."/>
            <person name="Szollosi G."/>
            <person name="Zifcakova L."/>
            <person name="Stursova M."/>
            <person name="Spatafora J.W."/>
            <person name="Tedersoo L."/>
            <person name="Vaario L.M."/>
            <person name="Yamada A."/>
            <person name="Yan M."/>
            <person name="Wang P."/>
            <person name="Xu J."/>
            <person name="Bruns T."/>
            <person name="Baldrian P."/>
            <person name="Vilgalys R."/>
            <person name="Dunand C."/>
            <person name="Henrissat B."/>
            <person name="Grigoriev I.V."/>
            <person name="Hibbett D."/>
            <person name="Nagy L.G."/>
            <person name="Martin F.M."/>
        </authorList>
    </citation>
    <scope>NUCLEOTIDE SEQUENCE</scope>
    <source>
        <strain evidence="1">BED1</strain>
    </source>
</reference>
<dbReference type="EMBL" id="WHUW01000008">
    <property type="protein sequence ID" value="KAF8443289.1"/>
    <property type="molecule type" value="Genomic_DNA"/>
</dbReference>
<reference evidence="1" key="1">
    <citation type="submission" date="2019-10" db="EMBL/GenBank/DDBJ databases">
        <authorList>
            <consortium name="DOE Joint Genome Institute"/>
            <person name="Kuo A."/>
            <person name="Miyauchi S."/>
            <person name="Kiss E."/>
            <person name="Drula E."/>
            <person name="Kohler A."/>
            <person name="Sanchez-Garcia M."/>
            <person name="Andreopoulos B."/>
            <person name="Barry K.W."/>
            <person name="Bonito G."/>
            <person name="Buee M."/>
            <person name="Carver A."/>
            <person name="Chen C."/>
            <person name="Cichocki N."/>
            <person name="Clum A."/>
            <person name="Culley D."/>
            <person name="Crous P.W."/>
            <person name="Fauchery L."/>
            <person name="Girlanda M."/>
            <person name="Hayes R."/>
            <person name="Keri Z."/>
            <person name="LaButti K."/>
            <person name="Lipzen A."/>
            <person name="Lombard V."/>
            <person name="Magnuson J."/>
            <person name="Maillard F."/>
            <person name="Morin E."/>
            <person name="Murat C."/>
            <person name="Nolan M."/>
            <person name="Ohm R."/>
            <person name="Pangilinan J."/>
            <person name="Pereira M."/>
            <person name="Perotto S."/>
            <person name="Peter M."/>
            <person name="Riley R."/>
            <person name="Sitrit Y."/>
            <person name="Stielow B."/>
            <person name="Szollosi G."/>
            <person name="Zifcakova L."/>
            <person name="Stursova M."/>
            <person name="Spatafora J.W."/>
            <person name="Tedersoo L."/>
            <person name="Vaario L.-M."/>
            <person name="Yamada A."/>
            <person name="Yan M."/>
            <person name="Wang P."/>
            <person name="Xu J."/>
            <person name="Bruns T."/>
            <person name="Baldrian P."/>
            <person name="Vilgalys R."/>
            <person name="Henrissat B."/>
            <person name="Grigoriev I.V."/>
            <person name="Hibbett D."/>
            <person name="Nagy L.G."/>
            <person name="Martin F.M."/>
        </authorList>
    </citation>
    <scope>NUCLEOTIDE SEQUENCE</scope>
    <source>
        <strain evidence="1">BED1</strain>
    </source>
</reference>
<name>A0AAD4BZL4_BOLED</name>
<organism evidence="1 2">
    <name type="scientific">Boletus edulis BED1</name>
    <dbReference type="NCBI Taxonomy" id="1328754"/>
    <lineage>
        <taxon>Eukaryota</taxon>
        <taxon>Fungi</taxon>
        <taxon>Dikarya</taxon>
        <taxon>Basidiomycota</taxon>
        <taxon>Agaricomycotina</taxon>
        <taxon>Agaricomycetes</taxon>
        <taxon>Agaricomycetidae</taxon>
        <taxon>Boletales</taxon>
        <taxon>Boletineae</taxon>
        <taxon>Boletaceae</taxon>
        <taxon>Boletoideae</taxon>
        <taxon>Boletus</taxon>
    </lineage>
</organism>
<sequence>RNGESMRESKFHLGPAGHHTVFEGEEVGMVLATELLREEQGAQHISLALDNMAAIQAAKSLRSGAGHYLMDFFHSEL</sequence>
<evidence type="ECO:0000313" key="1">
    <source>
        <dbReference type="EMBL" id="KAF8443289.1"/>
    </source>
</evidence>
<keyword evidence="2" id="KW-1185">Reference proteome</keyword>